<protein>
    <submittedName>
        <fullName evidence="1">Uncharacterized protein</fullName>
    </submittedName>
</protein>
<dbReference type="EMBL" id="BK015198">
    <property type="protein sequence ID" value="DAD95635.1"/>
    <property type="molecule type" value="Genomic_DNA"/>
</dbReference>
<organism evidence="1">
    <name type="scientific">Siphoviridae sp. ctQU013</name>
    <dbReference type="NCBI Taxonomy" id="2826329"/>
    <lineage>
        <taxon>Viruses</taxon>
        <taxon>Duplodnaviria</taxon>
        <taxon>Heunggongvirae</taxon>
        <taxon>Uroviricota</taxon>
        <taxon>Caudoviricetes</taxon>
    </lineage>
</organism>
<name>A0A8S5NNI4_9CAUD</name>
<proteinExistence type="predicted"/>
<evidence type="ECO:0000313" key="1">
    <source>
        <dbReference type="EMBL" id="DAD95635.1"/>
    </source>
</evidence>
<accession>A0A8S5NNI4</accession>
<reference evidence="1" key="1">
    <citation type="journal article" date="2021" name="Proc. Natl. Acad. Sci. U.S.A.">
        <title>A Catalog of Tens of Thousands of Viruses from Human Metagenomes Reveals Hidden Associations with Chronic Diseases.</title>
        <authorList>
            <person name="Tisza M.J."/>
            <person name="Buck C.B."/>
        </authorList>
    </citation>
    <scope>NUCLEOTIDE SEQUENCE</scope>
    <source>
        <strain evidence="1">CtQU013</strain>
    </source>
</reference>
<sequence length="40" mass="4445">MLTIDSVTNGNDGVNRIDLRCIFPPIASDMCKICTYDILI</sequence>